<dbReference type="InterPro" id="IPR030678">
    <property type="entry name" value="Peptide/Ni-bd"/>
</dbReference>
<accession>A0A5C6XHR0</accession>
<comment type="caution">
    <text evidence="6">The sequence shown here is derived from an EMBL/GenBank/DDBJ whole genome shotgun (WGS) entry which is preliminary data.</text>
</comment>
<dbReference type="AlphaFoldDB" id="A0A5C6XHR0"/>
<evidence type="ECO:0000256" key="3">
    <source>
        <dbReference type="ARBA" id="ARBA00022729"/>
    </source>
</evidence>
<gene>
    <name evidence="6" type="ORF">FRC96_08580</name>
</gene>
<dbReference type="InterPro" id="IPR000914">
    <property type="entry name" value="SBP_5_dom"/>
</dbReference>
<dbReference type="OrthoDB" id="9772924at2"/>
<dbReference type="PIRSF" id="PIRSF002741">
    <property type="entry name" value="MppA"/>
    <property type="match status" value="1"/>
</dbReference>
<dbReference type="GO" id="GO:1904680">
    <property type="term" value="F:peptide transmembrane transporter activity"/>
    <property type="evidence" value="ECO:0007669"/>
    <property type="project" value="TreeGrafter"/>
</dbReference>
<evidence type="ECO:0000313" key="6">
    <source>
        <dbReference type="EMBL" id="TXD36771.1"/>
    </source>
</evidence>
<keyword evidence="2" id="KW-0813">Transport</keyword>
<keyword evidence="3" id="KW-0732">Signal</keyword>
<name>A0A5C6XHR0_9DELT</name>
<dbReference type="PANTHER" id="PTHR30290:SF9">
    <property type="entry name" value="OLIGOPEPTIDE-BINDING PROTEIN APPA"/>
    <property type="match status" value="1"/>
</dbReference>
<dbReference type="SUPFAM" id="SSF53850">
    <property type="entry name" value="Periplasmic binding protein-like II"/>
    <property type="match status" value="1"/>
</dbReference>
<evidence type="ECO:0000256" key="1">
    <source>
        <dbReference type="ARBA" id="ARBA00005695"/>
    </source>
</evidence>
<dbReference type="GO" id="GO:0015833">
    <property type="term" value="P:peptide transport"/>
    <property type="evidence" value="ECO:0007669"/>
    <property type="project" value="TreeGrafter"/>
</dbReference>
<dbReference type="GO" id="GO:0043190">
    <property type="term" value="C:ATP-binding cassette (ABC) transporter complex"/>
    <property type="evidence" value="ECO:0007669"/>
    <property type="project" value="InterPro"/>
</dbReference>
<dbReference type="Pfam" id="PF00496">
    <property type="entry name" value="SBP_bac_5"/>
    <property type="match status" value="1"/>
</dbReference>
<dbReference type="GO" id="GO:0042597">
    <property type="term" value="C:periplasmic space"/>
    <property type="evidence" value="ECO:0007669"/>
    <property type="project" value="UniProtKB-ARBA"/>
</dbReference>
<dbReference type="Gene3D" id="3.40.190.10">
    <property type="entry name" value="Periplasmic binding protein-like II"/>
    <property type="match status" value="1"/>
</dbReference>
<dbReference type="Gene3D" id="3.10.105.10">
    <property type="entry name" value="Dipeptide-binding Protein, Domain 3"/>
    <property type="match status" value="1"/>
</dbReference>
<protein>
    <recommendedName>
        <fullName evidence="5">Solute-binding protein family 5 domain-containing protein</fullName>
    </recommendedName>
</protein>
<sequence length="626" mass="72499">MRIYEFGARRCCVCRRWAMRSKWCVLVGVFRVFMFVGVVVLSSCTTGGDTLAENNVGHEPLVSLSGDNLLSKPTRLIVPDDADYGGVLRRAMHAQISDLRWYGSNSSALSEIEHYVKGGLTRLEVRDSYRYVPDVAERATVSADGTVYTVRLKQGVFWHLSRESEDEPELDWTQSPRELTAEDAVFYYEMMGHPDVPSGAIKSYLKDIVRVEALDRYTFQVEWSHRLHHAKVTVLMAQVVPRWLYSRERDGSPIPEDEVARRFYEHWASQYFPGVGAYRVVEFRPNSLLRMERNDNYVGERPPIERLEWKWYRSEVAAVEAVTQGDADVADVTGRAPVSTVLSRDSVRNLFEVGRMRDASFDRLAYYYIGWSLDRPQLQDRRVRQALAYAFDREEVGAKYYEDDMILQPGPYFYKHPGHAPDVEPIEFDLSKASQLLDEAGWMDRDGDGIREKEINGEVLELTLEAVHFNGRAWLEIMDTYRENLFQVGVRMEGVPLSWPNLLRRMESGEFDAFTGGWGLAWEVDLYQIWHSSQADVENGSNRVGFRHEEADRVIERLRITVNEDERISLLREFHRIVYWEQPYLFLFGLRGYAIWNARVKNVSFQAVRPHVSTLGWYLSDGRDAQ</sequence>
<feature type="domain" description="Solute-binding protein family 5" evidence="5">
    <location>
        <begin position="131"/>
        <end position="530"/>
    </location>
</feature>
<keyword evidence="4" id="KW-1133">Transmembrane helix</keyword>
<dbReference type="EMBL" id="VOSL01000043">
    <property type="protein sequence ID" value="TXD36771.1"/>
    <property type="molecule type" value="Genomic_DNA"/>
</dbReference>
<feature type="transmembrane region" description="Helical" evidence="4">
    <location>
        <begin position="23"/>
        <end position="41"/>
    </location>
</feature>
<dbReference type="PANTHER" id="PTHR30290">
    <property type="entry name" value="PERIPLASMIC BINDING COMPONENT OF ABC TRANSPORTER"/>
    <property type="match status" value="1"/>
</dbReference>
<keyword evidence="4" id="KW-0812">Transmembrane</keyword>
<proteinExistence type="inferred from homology"/>
<reference evidence="6 7" key="1">
    <citation type="submission" date="2019-08" db="EMBL/GenBank/DDBJ databases">
        <title>Bradymonadales sp. TMQ2.</title>
        <authorList>
            <person name="Liang Q."/>
        </authorList>
    </citation>
    <scope>NUCLEOTIDE SEQUENCE [LARGE SCALE GENOMIC DNA]</scope>
    <source>
        <strain evidence="6 7">TMQ2</strain>
    </source>
</reference>
<evidence type="ECO:0000256" key="4">
    <source>
        <dbReference type="SAM" id="Phobius"/>
    </source>
</evidence>
<keyword evidence="4" id="KW-0472">Membrane</keyword>
<dbReference type="InterPro" id="IPR039424">
    <property type="entry name" value="SBP_5"/>
</dbReference>
<dbReference type="Proteomes" id="UP000321046">
    <property type="component" value="Unassembled WGS sequence"/>
</dbReference>
<evidence type="ECO:0000313" key="7">
    <source>
        <dbReference type="Proteomes" id="UP000321046"/>
    </source>
</evidence>
<evidence type="ECO:0000256" key="2">
    <source>
        <dbReference type="ARBA" id="ARBA00022448"/>
    </source>
</evidence>
<organism evidence="6 7">
    <name type="scientific">Lujinxingia vulgaris</name>
    <dbReference type="NCBI Taxonomy" id="2600176"/>
    <lineage>
        <taxon>Bacteria</taxon>
        <taxon>Deltaproteobacteria</taxon>
        <taxon>Bradymonadales</taxon>
        <taxon>Lujinxingiaceae</taxon>
        <taxon>Lujinxingia</taxon>
    </lineage>
</organism>
<comment type="similarity">
    <text evidence="1">Belongs to the bacterial solute-binding protein 5 family.</text>
</comment>
<evidence type="ECO:0000259" key="5">
    <source>
        <dbReference type="Pfam" id="PF00496"/>
    </source>
</evidence>